<accession>A0ACC0V4F5</accession>
<dbReference type="Proteomes" id="UP001163324">
    <property type="component" value="Chromosome 4"/>
</dbReference>
<dbReference type="EMBL" id="CM047943">
    <property type="protein sequence ID" value="KAI9900646.1"/>
    <property type="molecule type" value="Genomic_DNA"/>
</dbReference>
<organism evidence="1 2">
    <name type="scientific">Trichothecium roseum</name>
    <dbReference type="NCBI Taxonomy" id="47278"/>
    <lineage>
        <taxon>Eukaryota</taxon>
        <taxon>Fungi</taxon>
        <taxon>Dikarya</taxon>
        <taxon>Ascomycota</taxon>
        <taxon>Pezizomycotina</taxon>
        <taxon>Sordariomycetes</taxon>
        <taxon>Hypocreomycetidae</taxon>
        <taxon>Hypocreales</taxon>
        <taxon>Hypocreales incertae sedis</taxon>
        <taxon>Trichothecium</taxon>
    </lineage>
</organism>
<protein>
    <submittedName>
        <fullName evidence="1">Uncharacterized protein</fullName>
    </submittedName>
</protein>
<keyword evidence="2" id="KW-1185">Reference proteome</keyword>
<proteinExistence type="predicted"/>
<reference evidence="1" key="1">
    <citation type="submission" date="2022-10" db="EMBL/GenBank/DDBJ databases">
        <title>Complete Genome of Trichothecium roseum strain YXFP-22015, a Plant Pathogen Isolated from Citrus.</title>
        <authorList>
            <person name="Wang Y."/>
            <person name="Zhu L."/>
        </authorList>
    </citation>
    <scope>NUCLEOTIDE SEQUENCE</scope>
    <source>
        <strain evidence="1">YXFP-22015</strain>
    </source>
</reference>
<comment type="caution">
    <text evidence="1">The sequence shown here is derived from an EMBL/GenBank/DDBJ whole genome shotgun (WGS) entry which is preliminary data.</text>
</comment>
<evidence type="ECO:0000313" key="2">
    <source>
        <dbReference type="Proteomes" id="UP001163324"/>
    </source>
</evidence>
<gene>
    <name evidence="1" type="ORF">N3K66_004908</name>
</gene>
<evidence type="ECO:0000313" key="1">
    <source>
        <dbReference type="EMBL" id="KAI9900646.1"/>
    </source>
</evidence>
<name>A0ACC0V4F5_9HYPO</name>
<sequence length="576" mass="62261">MASAGAGGSMPPNFFLTPQQQSLLFAALNSNKSQQSPNNGLTISPSSFQTSPAQTNDGNVFHDTPLFDNIDYGDFGDSSFDMSLAEDQSHMIGDIPDRPGSDDSLEAEGNEKRSHPDDDDEDERLDNKRRESTDKVPKKPGRKPLTSEPSSKRKAQNRAAQRAFRERKEKHLKDLETKVDELQKASDMANNENGKLKEQVERMTAELNQYKQRLASMTNPKSAPQKVPFGNASISNLNDVNFQFNFPKFGQLPGPNTQNTKPKSNSQSFSPRYVSPPNSKSPDTRSPSVSGVSPEAHFKNDFNNFAGIFTPSMASSVTNGSSASGDSASANYNATGNTGSPSSSSHCNSNGGPSSSCGTSPEPFTQSPAGTKPLDTMTTIGEEQPSMTSNQPFGQFANLDFSNTNLDWLAGQNTSFDPQLFGDWRESQASVLSNPSFDDLFNDAVENDFYFPFNAAPTTSTNSAPKKNLLDQIDAQKDNIDDLPPSTTQKNMNCTQIWDKLQNCPKAQNGDFDLDGLCTELTKKAKCSGNGPVVGEGDFDAILMKYMGKDASADCVANSLGIEVKKGEKPNGVGMA</sequence>